<comment type="caution">
    <text evidence="2">The sequence shown here is derived from an EMBL/GenBank/DDBJ whole genome shotgun (WGS) entry which is preliminary data.</text>
</comment>
<dbReference type="PANTHER" id="PTHR13510:SF44">
    <property type="entry name" value="RABENOSYN-5"/>
    <property type="match status" value="1"/>
</dbReference>
<dbReference type="InterPro" id="IPR023393">
    <property type="entry name" value="START-like_dom_sf"/>
</dbReference>
<evidence type="ECO:0000313" key="2">
    <source>
        <dbReference type="EMBL" id="GMF53449.1"/>
    </source>
</evidence>
<evidence type="ECO:0000313" key="3">
    <source>
        <dbReference type="Proteomes" id="UP001165121"/>
    </source>
</evidence>
<dbReference type="Proteomes" id="UP001165121">
    <property type="component" value="Unassembled WGS sequence"/>
</dbReference>
<gene>
    <name evidence="2" type="ORF">Pfra01_002210800</name>
</gene>
<accession>A0A9W6Y4V3</accession>
<dbReference type="Gene3D" id="3.30.530.20">
    <property type="match status" value="1"/>
</dbReference>
<dbReference type="EMBL" id="BSXT01003280">
    <property type="protein sequence ID" value="GMF53449.1"/>
    <property type="molecule type" value="Genomic_DNA"/>
</dbReference>
<evidence type="ECO:0000256" key="1">
    <source>
        <dbReference type="SAM" id="MobiDB-lite"/>
    </source>
</evidence>
<sequence length="445" mass="50185">MNASEGYRGRIPFRALQLTLEEQERCQELTLQLLDRTLRSYDERDATTNGTPRHTPRHHSNLDNARWKRHKTQENASLYSERNHGGRRDLHMPGDNWESPAVLLAVGNIQASLDDVMFGLTTQTFGDVRVRAASIASHDVSGATLAKLSGPTEEDPFQSLSVMWMVGEQVWPLSMIVRPRDFVILSASGVFTRSNGERIGYDLVQPAQLPQLHELPKPMTRGKLMYGALYRELQDGTVDVYIQMYVETKGYVLDAIVMNAMWIAVLGFWEAPRLSQEKKLQWCILNSMNNSNNRQNRATAGTWANMSFCSICKDKLRRFSRGREHLPSANNSCAVCATLLCSKCRVKRSFKVLTGQSKGSPTRSIHVGVCQVCLTFVDHQSAAEIAWQQTQQRLMHSDESTDSNRPTWGLLDDIVTPSWTPGQYFSISEASFSFSDCDMRSTHSA</sequence>
<protein>
    <submittedName>
        <fullName evidence="2">Unnamed protein product</fullName>
    </submittedName>
</protein>
<proteinExistence type="predicted"/>
<dbReference type="PANTHER" id="PTHR13510">
    <property type="entry name" value="FYVE-FINGER-CONTAINING RAB5 EFFECTOR PROTEIN RABENOSYN-5-RELATED"/>
    <property type="match status" value="1"/>
</dbReference>
<feature type="region of interest" description="Disordered" evidence="1">
    <location>
        <begin position="42"/>
        <end position="69"/>
    </location>
</feature>
<name>A0A9W6Y4V3_9STRA</name>
<dbReference type="InterPro" id="IPR052727">
    <property type="entry name" value="Rab4/Rab5_effector"/>
</dbReference>
<organism evidence="2 3">
    <name type="scientific">Phytophthora fragariaefolia</name>
    <dbReference type="NCBI Taxonomy" id="1490495"/>
    <lineage>
        <taxon>Eukaryota</taxon>
        <taxon>Sar</taxon>
        <taxon>Stramenopiles</taxon>
        <taxon>Oomycota</taxon>
        <taxon>Peronosporomycetes</taxon>
        <taxon>Peronosporales</taxon>
        <taxon>Peronosporaceae</taxon>
        <taxon>Phytophthora</taxon>
    </lineage>
</organism>
<dbReference type="AlphaFoldDB" id="A0A9W6Y4V3"/>
<keyword evidence="3" id="KW-1185">Reference proteome</keyword>
<reference evidence="2" key="1">
    <citation type="submission" date="2023-04" db="EMBL/GenBank/DDBJ databases">
        <title>Phytophthora fragariaefolia NBRC 109709.</title>
        <authorList>
            <person name="Ichikawa N."/>
            <person name="Sato H."/>
            <person name="Tonouchi N."/>
        </authorList>
    </citation>
    <scope>NUCLEOTIDE SEQUENCE</scope>
    <source>
        <strain evidence="2">NBRC 109709</strain>
    </source>
</reference>
<dbReference type="CDD" id="cd00065">
    <property type="entry name" value="FYVE_like_SF"/>
    <property type="match status" value="1"/>
</dbReference>
<dbReference type="OrthoDB" id="117043at2759"/>